<feature type="compositionally biased region" description="Polar residues" evidence="1">
    <location>
        <begin position="1"/>
        <end position="12"/>
    </location>
</feature>
<accession>A0ABD3EEL2</accession>
<reference evidence="3" key="1">
    <citation type="journal article" date="2024" name="IScience">
        <title>Strigolactones Initiate the Formation of Haustorium-like Structures in Castilleja.</title>
        <authorList>
            <person name="Buerger M."/>
            <person name="Peterson D."/>
            <person name="Chory J."/>
        </authorList>
    </citation>
    <scope>NUCLEOTIDE SEQUENCE [LARGE SCALE GENOMIC DNA]</scope>
</reference>
<gene>
    <name evidence="2" type="ORF">CASFOL_002457</name>
</gene>
<sequence length="84" mass="9787">MGNCIEKSNNRPQTEEIKEKSGNMRIKIMLTRKELEVLMAQLENKQGKKVEDVLNEIQKNRDKSWKPSLDTITESPEVAEIMDR</sequence>
<dbReference type="AlphaFoldDB" id="A0ABD3EEL2"/>
<comment type="caution">
    <text evidence="2">The sequence shown here is derived from an EMBL/GenBank/DDBJ whole genome shotgun (WGS) entry which is preliminary data.</text>
</comment>
<evidence type="ECO:0000313" key="3">
    <source>
        <dbReference type="Proteomes" id="UP001632038"/>
    </source>
</evidence>
<name>A0ABD3EEL2_9LAMI</name>
<evidence type="ECO:0000313" key="2">
    <source>
        <dbReference type="EMBL" id="KAL3652776.1"/>
    </source>
</evidence>
<dbReference type="PANTHER" id="PTHR35704:SF1">
    <property type="entry name" value="OS02G0254600 PROTEIN"/>
    <property type="match status" value="1"/>
</dbReference>
<organism evidence="2 3">
    <name type="scientific">Castilleja foliolosa</name>
    <dbReference type="NCBI Taxonomy" id="1961234"/>
    <lineage>
        <taxon>Eukaryota</taxon>
        <taxon>Viridiplantae</taxon>
        <taxon>Streptophyta</taxon>
        <taxon>Embryophyta</taxon>
        <taxon>Tracheophyta</taxon>
        <taxon>Spermatophyta</taxon>
        <taxon>Magnoliopsida</taxon>
        <taxon>eudicotyledons</taxon>
        <taxon>Gunneridae</taxon>
        <taxon>Pentapetalae</taxon>
        <taxon>asterids</taxon>
        <taxon>lamiids</taxon>
        <taxon>Lamiales</taxon>
        <taxon>Orobanchaceae</taxon>
        <taxon>Pedicularideae</taxon>
        <taxon>Castillejinae</taxon>
        <taxon>Castilleja</taxon>
    </lineage>
</organism>
<evidence type="ECO:0000256" key="1">
    <source>
        <dbReference type="SAM" id="MobiDB-lite"/>
    </source>
</evidence>
<dbReference type="EMBL" id="JAVIJP010000005">
    <property type="protein sequence ID" value="KAL3652776.1"/>
    <property type="molecule type" value="Genomic_DNA"/>
</dbReference>
<feature type="region of interest" description="Disordered" evidence="1">
    <location>
        <begin position="1"/>
        <end position="20"/>
    </location>
</feature>
<proteinExistence type="predicted"/>
<keyword evidence="3" id="KW-1185">Reference proteome</keyword>
<dbReference type="PANTHER" id="PTHR35704">
    <property type="entry name" value="OS02G0254600 PROTEIN"/>
    <property type="match status" value="1"/>
</dbReference>
<dbReference type="Proteomes" id="UP001632038">
    <property type="component" value="Unassembled WGS sequence"/>
</dbReference>
<protein>
    <submittedName>
        <fullName evidence="2">Uncharacterized protein</fullName>
    </submittedName>
</protein>